<gene>
    <name evidence="4" type="ORF">Q2T42_19975</name>
</gene>
<dbReference type="InterPro" id="IPR011990">
    <property type="entry name" value="TPR-like_helical_dom_sf"/>
</dbReference>
<organism evidence="4">
    <name type="scientific">Leptolyngbya boryana CZ1</name>
    <dbReference type="NCBI Taxonomy" id="3060204"/>
    <lineage>
        <taxon>Bacteria</taxon>
        <taxon>Bacillati</taxon>
        <taxon>Cyanobacteriota</taxon>
        <taxon>Cyanophyceae</taxon>
        <taxon>Leptolyngbyales</taxon>
        <taxon>Leptolyngbyaceae</taxon>
        <taxon>Leptolyngbya group</taxon>
        <taxon>Leptolyngbya</taxon>
    </lineage>
</organism>
<protein>
    <submittedName>
        <fullName evidence="4">Tetratricopeptide repeat protein</fullName>
    </submittedName>
</protein>
<feature type="signal peptide" evidence="2">
    <location>
        <begin position="1"/>
        <end position="28"/>
    </location>
</feature>
<feature type="chain" id="PRO_5041716188" evidence="2">
    <location>
        <begin position="29"/>
        <end position="1025"/>
    </location>
</feature>
<name>A0AA97AUB7_LEPBY</name>
<accession>A0AA97AUB7</accession>
<dbReference type="Pfam" id="PF13424">
    <property type="entry name" value="TPR_12"/>
    <property type="match status" value="4"/>
</dbReference>
<dbReference type="EMBL" id="CP130144">
    <property type="protein sequence ID" value="WNZ44111.1"/>
    <property type="molecule type" value="Genomic_DNA"/>
</dbReference>
<keyword evidence="1" id="KW-0802">TPR repeat</keyword>
<feature type="repeat" description="TPR" evidence="1">
    <location>
        <begin position="187"/>
        <end position="220"/>
    </location>
</feature>
<feature type="repeat" description="TPR" evidence="1">
    <location>
        <begin position="426"/>
        <end position="459"/>
    </location>
</feature>
<feature type="domain" description="CHAT" evidence="3">
    <location>
        <begin position="718"/>
        <end position="1023"/>
    </location>
</feature>
<dbReference type="AlphaFoldDB" id="A0AA97AUB7"/>
<reference evidence="4" key="1">
    <citation type="journal article" date="2023" name="Plants (Basel)">
        <title>Genomic Analysis of Leptolyngbya boryana CZ1 Reveals Efficient Carbon Fixation Modules.</title>
        <authorList>
            <person name="Bai X."/>
            <person name="Wang H."/>
            <person name="Cheng W."/>
            <person name="Wang J."/>
            <person name="Ma M."/>
            <person name="Hu H."/>
            <person name="Song Z."/>
            <person name="Ma H."/>
            <person name="Fan Y."/>
            <person name="Du C."/>
            <person name="Xu J."/>
        </authorList>
    </citation>
    <scope>NUCLEOTIDE SEQUENCE</scope>
    <source>
        <strain evidence="4">CZ1</strain>
    </source>
</reference>
<dbReference type="SUPFAM" id="SSF48452">
    <property type="entry name" value="TPR-like"/>
    <property type="match status" value="3"/>
</dbReference>
<evidence type="ECO:0000256" key="2">
    <source>
        <dbReference type="SAM" id="SignalP"/>
    </source>
</evidence>
<evidence type="ECO:0000313" key="4">
    <source>
        <dbReference type="EMBL" id="WNZ44111.1"/>
    </source>
</evidence>
<dbReference type="Pfam" id="PF12770">
    <property type="entry name" value="CHAT"/>
    <property type="match status" value="1"/>
</dbReference>
<dbReference type="Gene3D" id="1.25.40.10">
    <property type="entry name" value="Tetratricopeptide repeat domain"/>
    <property type="match status" value="3"/>
</dbReference>
<dbReference type="InterPro" id="IPR024983">
    <property type="entry name" value="CHAT_dom"/>
</dbReference>
<evidence type="ECO:0000259" key="3">
    <source>
        <dbReference type="Pfam" id="PF12770"/>
    </source>
</evidence>
<dbReference type="PROSITE" id="PS50005">
    <property type="entry name" value="TPR"/>
    <property type="match status" value="5"/>
</dbReference>
<dbReference type="PROSITE" id="PS50293">
    <property type="entry name" value="TPR_REGION"/>
    <property type="match status" value="2"/>
</dbReference>
<feature type="repeat" description="TPR" evidence="1">
    <location>
        <begin position="266"/>
        <end position="299"/>
    </location>
</feature>
<feature type="repeat" description="TPR" evidence="1">
    <location>
        <begin position="226"/>
        <end position="259"/>
    </location>
</feature>
<dbReference type="InterPro" id="IPR019734">
    <property type="entry name" value="TPR_rpt"/>
</dbReference>
<proteinExistence type="predicted"/>
<dbReference type="PANTHER" id="PTHR10098">
    <property type="entry name" value="RAPSYN-RELATED"/>
    <property type="match status" value="1"/>
</dbReference>
<sequence length="1025" mass="114872">MISKSNWLKGKMLAFVLISMCSSGVPLSVSWSVNSAIAQTVQDRKAEGDRLLEQGRQLSQMSRYTDALQTYQRVLLVYQEIKDQVGEANTLGNIGLAYSRLSQYEQAITSYEKALSIFQRENDYRSRAFTLINLGDAYRFKNPPGYSQAVKHYEEALRIHYEIEDLARKSTSRFSLYFQTLTPNQEADALYQIGKAYVRLAEYNKSIRYYERALSITEKLNNYRDPAILIGLGNAYRSKSEYSQALKYYSEALKIALQEKDRVVEVDALIGIGNTYTGLSEYGKAINSYEQALLVARQGKDSRGEATALASLAGTYGNLRQHNKAINYSHQALRILQQINDRGGEANALMNIGSSYAMQANHAMALKYLQQALLIFQEIKDRNGEASSLINIGKVYYDSSKPEVTIAYSQKALSLFQEVEDRSGEAHSLTGIGASYSLLRQHKESMDYYSRALTIYQQRKIQAGEGNVLRNIGSSLTTQGKPELAIAFYKQSVNVYESIRADLKNLPREQQQSYAESVADTYRELADLLIQRRRFPEAQAVLELLKLRELRDFTRDVGIGSPGINLAQVEETALKQILKEYTTIAQFNEQISKCDRERCSTLKDLQRQRDQMNESVNAELRKQAAVLAKHFSTESATLTPEKLNAEARRIVNAQPGTVLIYPLVLKDKLQFLLALKAEDGAFTFRPVEVPNVSADQLFKQIQTFRTQLQDPTSLKDLQATSQQLHNWLIKPLEPELKSAKHLVFAPDSTIRYIPLAALYDGKQYLIERFSISTITAASKTDTTETFSSLSIDSSFLLAVGASTFQGLPALPNVPIELNAIVKDSSAHDTHGIYPGSEVLNTQFSFESLKDKLKGHRILHIATHGKFVAGRPENSYLVPGSGENLTIERIDQLINYGISNVHLVVLSACETAVGDRASDGIEIPGISYFFLKNEVKSVIASLWSVNDASTALLMQRFYQNLASKKTTKAEALQQIQREFIRGNLATKDAPVRNIGVLPDSGRDRATAQNYSHPYHWAPFILIGNSL</sequence>
<evidence type="ECO:0000256" key="1">
    <source>
        <dbReference type="PROSITE-ProRule" id="PRU00339"/>
    </source>
</evidence>
<keyword evidence="2" id="KW-0732">Signal</keyword>
<feature type="repeat" description="TPR" evidence="1">
    <location>
        <begin position="88"/>
        <end position="121"/>
    </location>
</feature>
<reference evidence="4" key="2">
    <citation type="submission" date="2023-07" db="EMBL/GenBank/DDBJ databases">
        <authorList>
            <person name="Bai X.-H."/>
            <person name="Wang H.-H."/>
            <person name="Wang J."/>
            <person name="Ma M.-Y."/>
            <person name="Hu H.-H."/>
            <person name="Song Z.-L."/>
            <person name="Ma H.-G."/>
            <person name="Fan Y."/>
            <person name="Du C.-Y."/>
            <person name="Xu J.-C."/>
        </authorList>
    </citation>
    <scope>NUCLEOTIDE SEQUENCE</scope>
    <source>
        <strain evidence="4">CZ1</strain>
    </source>
</reference>
<dbReference type="SMART" id="SM00028">
    <property type="entry name" value="TPR"/>
    <property type="match status" value="11"/>
</dbReference>
<dbReference type="RefSeq" id="WP_316426299.1">
    <property type="nucleotide sequence ID" value="NZ_CP130144.1"/>
</dbReference>